<organism evidence="4 5">
    <name type="scientific">Pseudocercospora fuligena</name>
    <dbReference type="NCBI Taxonomy" id="685502"/>
    <lineage>
        <taxon>Eukaryota</taxon>
        <taxon>Fungi</taxon>
        <taxon>Dikarya</taxon>
        <taxon>Ascomycota</taxon>
        <taxon>Pezizomycotina</taxon>
        <taxon>Dothideomycetes</taxon>
        <taxon>Dothideomycetidae</taxon>
        <taxon>Mycosphaerellales</taxon>
        <taxon>Mycosphaerellaceae</taxon>
        <taxon>Pseudocercospora</taxon>
    </lineage>
</organism>
<dbReference type="InterPro" id="IPR000953">
    <property type="entry name" value="Chromo/chromo_shadow_dom"/>
</dbReference>
<keyword evidence="5" id="KW-1185">Reference proteome</keyword>
<dbReference type="InterPro" id="IPR016197">
    <property type="entry name" value="Chromo-like_dom_sf"/>
</dbReference>
<feature type="region of interest" description="Disordered" evidence="2">
    <location>
        <begin position="106"/>
        <end position="132"/>
    </location>
</feature>
<reference evidence="4" key="1">
    <citation type="submission" date="2020-04" db="EMBL/GenBank/DDBJ databases">
        <title>Draft genome resource of the tomato pathogen Pseudocercospora fuligena.</title>
        <authorList>
            <person name="Zaccaron A."/>
        </authorList>
    </citation>
    <scope>NUCLEOTIDE SEQUENCE</scope>
    <source>
        <strain evidence="4">PF001</strain>
    </source>
</reference>
<feature type="non-terminal residue" evidence="4">
    <location>
        <position position="1"/>
    </location>
</feature>
<feature type="region of interest" description="Disordered" evidence="2">
    <location>
        <begin position="51"/>
        <end position="93"/>
    </location>
</feature>
<dbReference type="Gene3D" id="2.40.50.40">
    <property type="match status" value="1"/>
</dbReference>
<evidence type="ECO:0000256" key="2">
    <source>
        <dbReference type="SAM" id="MobiDB-lite"/>
    </source>
</evidence>
<dbReference type="Proteomes" id="UP000660729">
    <property type="component" value="Unassembled WGS sequence"/>
</dbReference>
<evidence type="ECO:0000259" key="3">
    <source>
        <dbReference type="PROSITE" id="PS50013"/>
    </source>
</evidence>
<evidence type="ECO:0000256" key="1">
    <source>
        <dbReference type="ARBA" id="ARBA00011353"/>
    </source>
</evidence>
<dbReference type="EMBL" id="JABCIY010000033">
    <property type="protein sequence ID" value="KAF7195973.1"/>
    <property type="molecule type" value="Genomic_DNA"/>
</dbReference>
<dbReference type="PROSITE" id="PS50013">
    <property type="entry name" value="CHROMO_2"/>
    <property type="match status" value="1"/>
</dbReference>
<gene>
    <name evidence="4" type="ORF">HII31_02735</name>
</gene>
<comment type="caution">
    <text evidence="4">The sequence shown here is derived from an EMBL/GenBank/DDBJ whole genome shotgun (WGS) entry which is preliminary data.</text>
</comment>
<dbReference type="OrthoDB" id="3647690at2759"/>
<proteinExistence type="predicted"/>
<comment type="subunit">
    <text evidence="1">Component of the NuA4 histone acetyltransferase complex.</text>
</comment>
<name>A0A8H6VKN2_9PEZI</name>
<accession>A0A8H6VKN2</accession>
<protein>
    <recommendedName>
        <fullName evidence="3">Chromo domain-containing protein</fullName>
    </recommendedName>
</protein>
<evidence type="ECO:0000313" key="4">
    <source>
        <dbReference type="EMBL" id="KAF7195973.1"/>
    </source>
</evidence>
<feature type="domain" description="Chromo" evidence="3">
    <location>
        <begin position="136"/>
        <end position="183"/>
    </location>
</feature>
<dbReference type="GO" id="GO:0006338">
    <property type="term" value="P:chromatin remodeling"/>
    <property type="evidence" value="ECO:0007669"/>
    <property type="project" value="UniProtKB-ARBA"/>
</dbReference>
<feature type="compositionally biased region" description="Basic residues" evidence="2">
    <location>
        <begin position="113"/>
        <end position="123"/>
    </location>
</feature>
<evidence type="ECO:0000313" key="5">
    <source>
        <dbReference type="Proteomes" id="UP000660729"/>
    </source>
</evidence>
<dbReference type="SUPFAM" id="SSF54160">
    <property type="entry name" value="Chromo domain-like"/>
    <property type="match status" value="1"/>
</dbReference>
<dbReference type="AlphaFoldDB" id="A0A8H6VKN2"/>
<feature type="compositionally biased region" description="Basic residues" evidence="2">
    <location>
        <begin position="51"/>
        <end position="62"/>
    </location>
</feature>
<feature type="compositionally biased region" description="Acidic residues" evidence="2">
    <location>
        <begin position="69"/>
        <end position="86"/>
    </location>
</feature>
<sequence length="257" mass="28969">AAAPRFRIKIQHSKVMESACASPDWVSRGKLKRPAGAANFDGAWSNGQLKKPRIVYNSKRHRDPFNLSADDEKENETDVVESEGEDASASAADVIDVDAETITVAAAIPPKAQKQRKKQKQKQNQKEKRTTSAKWYEVEKIIRQKQSEAKHNGKSETQYLVKWAGKQANSRPWPCSWEEESHISSDVLGDWRVEIQRRKSKPDECESGKPVKPGAQVIGECQYDAGKVSMRLTGGREMMVNWENVRFGDLMAWDGNE</sequence>